<protein>
    <submittedName>
        <fullName evidence="2">Uncharacterized protein</fullName>
    </submittedName>
</protein>
<keyword evidence="1" id="KW-0472">Membrane</keyword>
<evidence type="ECO:0000313" key="3">
    <source>
        <dbReference type="Proteomes" id="UP000027222"/>
    </source>
</evidence>
<gene>
    <name evidence="2" type="ORF">GALMADRAFT_231233</name>
</gene>
<evidence type="ECO:0000256" key="1">
    <source>
        <dbReference type="SAM" id="Phobius"/>
    </source>
</evidence>
<keyword evidence="3" id="KW-1185">Reference proteome</keyword>
<feature type="transmembrane region" description="Helical" evidence="1">
    <location>
        <begin position="106"/>
        <end position="125"/>
    </location>
</feature>
<sequence length="174" mass="19079">MTLQTSIYSTFWLNDSSDSSNNRNCAFAEAIISPAKYALFQILGYHFLLAAHQLDATPPLSSFSAAKVGAFGGTALGLFYVFMLFKRRNPPRNDVPYLEPHAFSMLCKEMACSAVASIIGAYADGFHDHCVLFFLTISGFLGPFIFLVILFGVLGLVIAVVRNIAKLKSCWVGY</sequence>
<dbReference type="EMBL" id="KL142407">
    <property type="protein sequence ID" value="KDR68585.1"/>
    <property type="molecule type" value="Genomic_DNA"/>
</dbReference>
<feature type="transmembrane region" description="Helical" evidence="1">
    <location>
        <begin position="131"/>
        <end position="161"/>
    </location>
</feature>
<evidence type="ECO:0000313" key="2">
    <source>
        <dbReference type="EMBL" id="KDR68585.1"/>
    </source>
</evidence>
<dbReference type="Proteomes" id="UP000027222">
    <property type="component" value="Unassembled WGS sequence"/>
</dbReference>
<dbReference type="AlphaFoldDB" id="A0A067SCC6"/>
<feature type="transmembrane region" description="Helical" evidence="1">
    <location>
        <begin position="68"/>
        <end position="85"/>
    </location>
</feature>
<accession>A0A067SCC6</accession>
<keyword evidence="1" id="KW-0812">Transmembrane</keyword>
<reference evidence="3" key="1">
    <citation type="journal article" date="2014" name="Proc. Natl. Acad. Sci. U.S.A.">
        <title>Extensive sampling of basidiomycete genomes demonstrates inadequacy of the white-rot/brown-rot paradigm for wood decay fungi.</title>
        <authorList>
            <person name="Riley R."/>
            <person name="Salamov A.A."/>
            <person name="Brown D.W."/>
            <person name="Nagy L.G."/>
            <person name="Floudas D."/>
            <person name="Held B.W."/>
            <person name="Levasseur A."/>
            <person name="Lombard V."/>
            <person name="Morin E."/>
            <person name="Otillar R."/>
            <person name="Lindquist E.A."/>
            <person name="Sun H."/>
            <person name="LaButti K.M."/>
            <person name="Schmutz J."/>
            <person name="Jabbour D."/>
            <person name="Luo H."/>
            <person name="Baker S.E."/>
            <person name="Pisabarro A.G."/>
            <person name="Walton J.D."/>
            <person name="Blanchette R.A."/>
            <person name="Henrissat B."/>
            <person name="Martin F."/>
            <person name="Cullen D."/>
            <person name="Hibbett D.S."/>
            <person name="Grigoriev I.V."/>
        </authorList>
    </citation>
    <scope>NUCLEOTIDE SEQUENCE [LARGE SCALE GENOMIC DNA]</scope>
    <source>
        <strain evidence="3">CBS 339.88</strain>
    </source>
</reference>
<name>A0A067SCC6_GALM3</name>
<organism evidence="2 3">
    <name type="scientific">Galerina marginata (strain CBS 339.88)</name>
    <dbReference type="NCBI Taxonomy" id="685588"/>
    <lineage>
        <taxon>Eukaryota</taxon>
        <taxon>Fungi</taxon>
        <taxon>Dikarya</taxon>
        <taxon>Basidiomycota</taxon>
        <taxon>Agaricomycotina</taxon>
        <taxon>Agaricomycetes</taxon>
        <taxon>Agaricomycetidae</taxon>
        <taxon>Agaricales</taxon>
        <taxon>Agaricineae</taxon>
        <taxon>Strophariaceae</taxon>
        <taxon>Galerina</taxon>
    </lineage>
</organism>
<proteinExistence type="predicted"/>
<dbReference type="HOGENOM" id="CLU_1354759_0_0_1"/>
<dbReference type="OrthoDB" id="2943398at2759"/>
<keyword evidence="1" id="KW-1133">Transmembrane helix</keyword>